<evidence type="ECO:0000256" key="4">
    <source>
        <dbReference type="ARBA" id="ARBA00022989"/>
    </source>
</evidence>
<feature type="compositionally biased region" description="Basic residues" evidence="7">
    <location>
        <begin position="60"/>
        <end position="73"/>
    </location>
</feature>
<evidence type="ECO:0000256" key="8">
    <source>
        <dbReference type="SAM" id="Phobius"/>
    </source>
</evidence>
<evidence type="ECO:0000256" key="6">
    <source>
        <dbReference type="PROSITE-ProRule" id="PRU00176"/>
    </source>
</evidence>
<protein>
    <submittedName>
        <fullName evidence="10">(rape) hypothetical protein</fullName>
    </submittedName>
</protein>
<dbReference type="Pfam" id="PF05346">
    <property type="entry name" value="DUF747"/>
    <property type="match status" value="1"/>
</dbReference>
<evidence type="ECO:0000256" key="7">
    <source>
        <dbReference type="SAM" id="MobiDB-lite"/>
    </source>
</evidence>
<keyword evidence="3 8" id="KW-0812">Transmembrane</keyword>
<dbReference type="EMBL" id="HG994361">
    <property type="protein sequence ID" value="CAF2190285.1"/>
    <property type="molecule type" value="Genomic_DNA"/>
</dbReference>
<comment type="similarity">
    <text evidence="2">Belongs to the TAPT1 family.</text>
</comment>
<dbReference type="SUPFAM" id="SSF54928">
    <property type="entry name" value="RNA-binding domain, RBD"/>
    <property type="match status" value="1"/>
</dbReference>
<dbReference type="PANTHER" id="PTHR13317:SF4">
    <property type="entry name" value="TRANSMEMBRANE ANTERIOR POSTERIOR TRANSFORMATION PROTEIN 1 HOMOLOG"/>
    <property type="match status" value="1"/>
</dbReference>
<feature type="transmembrane region" description="Helical" evidence="8">
    <location>
        <begin position="572"/>
        <end position="593"/>
    </location>
</feature>
<dbReference type="InterPro" id="IPR008010">
    <property type="entry name" value="Tatp1"/>
</dbReference>
<dbReference type="Pfam" id="PF00076">
    <property type="entry name" value="RRM_1"/>
    <property type="match status" value="1"/>
</dbReference>
<proteinExistence type="inferred from homology"/>
<evidence type="ECO:0000256" key="2">
    <source>
        <dbReference type="ARBA" id="ARBA00008803"/>
    </source>
</evidence>
<dbReference type="GO" id="GO:0016020">
    <property type="term" value="C:membrane"/>
    <property type="evidence" value="ECO:0007669"/>
    <property type="project" value="UniProtKB-SubCell"/>
</dbReference>
<name>A0A816Z533_BRANA</name>
<dbReference type="InterPro" id="IPR000504">
    <property type="entry name" value="RRM_dom"/>
</dbReference>
<dbReference type="InterPro" id="IPR012677">
    <property type="entry name" value="Nucleotide-bd_a/b_plait_sf"/>
</dbReference>
<dbReference type="Gene3D" id="3.30.70.330">
    <property type="match status" value="1"/>
</dbReference>
<evidence type="ECO:0000256" key="1">
    <source>
        <dbReference type="ARBA" id="ARBA00004141"/>
    </source>
</evidence>
<feature type="compositionally biased region" description="Low complexity" evidence="7">
    <location>
        <begin position="43"/>
        <end position="52"/>
    </location>
</feature>
<gene>
    <name evidence="10" type="ORF">DARMORV10_A07P34480.1</name>
</gene>
<keyword evidence="5 8" id="KW-0472">Membrane</keyword>
<feature type="domain" description="RRM" evidence="9">
    <location>
        <begin position="674"/>
        <end position="748"/>
    </location>
</feature>
<feature type="region of interest" description="Disordered" evidence="7">
    <location>
        <begin position="35"/>
        <end position="99"/>
    </location>
</feature>
<feature type="transmembrane region" description="Helical" evidence="8">
    <location>
        <begin position="258"/>
        <end position="284"/>
    </location>
</feature>
<dbReference type="PROSITE" id="PS50102">
    <property type="entry name" value="RRM"/>
    <property type="match status" value="1"/>
</dbReference>
<dbReference type="SMART" id="SM00360">
    <property type="entry name" value="RRM"/>
    <property type="match status" value="1"/>
</dbReference>
<evidence type="ECO:0000313" key="10">
    <source>
        <dbReference type="EMBL" id="CAF2190285.1"/>
    </source>
</evidence>
<dbReference type="InterPro" id="IPR035979">
    <property type="entry name" value="RBD_domain_sf"/>
</dbReference>
<organism evidence="10">
    <name type="scientific">Brassica napus</name>
    <name type="common">Rape</name>
    <dbReference type="NCBI Taxonomy" id="3708"/>
    <lineage>
        <taxon>Eukaryota</taxon>
        <taxon>Viridiplantae</taxon>
        <taxon>Streptophyta</taxon>
        <taxon>Embryophyta</taxon>
        <taxon>Tracheophyta</taxon>
        <taxon>Spermatophyta</taxon>
        <taxon>Magnoliopsida</taxon>
        <taxon>eudicotyledons</taxon>
        <taxon>Gunneridae</taxon>
        <taxon>Pentapetalae</taxon>
        <taxon>rosids</taxon>
        <taxon>malvids</taxon>
        <taxon>Brassicales</taxon>
        <taxon>Brassicaceae</taxon>
        <taxon>Brassiceae</taxon>
        <taxon>Brassica</taxon>
    </lineage>
</organism>
<accession>A0A816Z533</accession>
<sequence>MFSLRLCSSSVYRKTMTVRSTGRKLSFEILSSLEDDSLPPIPRSSSDPISRNDSTESSSPKRRRHRKKKKHNNNNKVETIPENGDPQFTSVEDPSWASCDEGERSVFENRLNYFGGGGGGSTVVTQTIQHNGFSFGKLRQRNVNGSSIDSTNDERFSETLASEKENPPFEEVQNQFPRSETNGNVVVTRLDTESSLDWKQLMADDPDFLSAETRSPMKYFMGEIYGGVSLRSTTTSGNDVERERIYDMIFRLPWRCEVLLHTGFFVCVNSFLSLLTVMPIRVLLTFWGAFKKRQFRRPSSSELSDLACFLVLASGTILLGRTDISLIYHMIRGQSTIKLYVVYNILEIFDRLCQSFCGDVFGALFSSAAGLAISPPEKLRFCTWRFVSDLALTMVASILHSFILLAQAITLSTCIVAHNNALLALLVSNNFAEIKSSVFKRFSKDNIHGLVYADAIERFHISAFLVSVLAQNILEAEGPWLGNFIYNATMVFFCEMMIDIIKHSFLAKFNGIRPIAYSEFLQALCEQTLNIRPEDRKTNLTFVPIAPACVVIRVLTPVYAAHVPCSPLPWRVMWMVFLFVITCIMLTSLKVLIGMGLRKHATWKEFAQEESGSTGLHSTQIQFTSFFLLIRFFPLYTFSHSLHRSATMSAAFIPMDQSQNNILMDSQPTTSSVKTVKISNVSLNVSKKELNEFFSFSGDIHYVEMRSETQETQLAYVTFKDPQGAETAMLLTGAVIADHRVSITPAVNYELPPEALALDSQEYSFNGFTVKKAEQVVSTMMERGYAVGKDAMEKAKAFDDKHNLVSNASATIASLDNKMGLSEKLSIGTTVVNEKLREVDERYQVREITKSALAAAEEKAISAGTALMANPYVSSGASWLSNAFGAVTKAVRAENGGEGRKEIVQLDDASPKAPAVVPVNSVDTDFTKPSF</sequence>
<evidence type="ECO:0000256" key="5">
    <source>
        <dbReference type="ARBA" id="ARBA00023136"/>
    </source>
</evidence>
<evidence type="ECO:0000256" key="3">
    <source>
        <dbReference type="ARBA" id="ARBA00022692"/>
    </source>
</evidence>
<feature type="transmembrane region" description="Helical" evidence="8">
    <location>
        <begin position="540"/>
        <end position="560"/>
    </location>
</feature>
<dbReference type="GO" id="GO:0003723">
    <property type="term" value="F:RNA binding"/>
    <property type="evidence" value="ECO:0007669"/>
    <property type="project" value="UniProtKB-UniRule"/>
</dbReference>
<reference evidence="10" key="1">
    <citation type="submission" date="2021-01" db="EMBL/GenBank/DDBJ databases">
        <authorList>
            <consortium name="Genoscope - CEA"/>
            <person name="William W."/>
        </authorList>
    </citation>
    <scope>NUCLEOTIDE SEQUENCE</scope>
</reference>
<keyword evidence="4 8" id="KW-1133">Transmembrane helix</keyword>
<dbReference type="PANTHER" id="PTHR13317">
    <property type="entry name" value="TRANSMEMBRANE ANTERIOR POSTERIOR TRANSFORMATION PROTEIN 1 HOMOLOG"/>
    <property type="match status" value="1"/>
</dbReference>
<comment type="subcellular location">
    <subcellularLocation>
        <location evidence="1">Membrane</location>
        <topology evidence="1">Multi-pass membrane protein</topology>
    </subcellularLocation>
</comment>
<dbReference type="AlphaFoldDB" id="A0A816Z533"/>
<keyword evidence="6" id="KW-0694">RNA-binding</keyword>
<dbReference type="Proteomes" id="UP001295469">
    <property type="component" value="Chromosome A07"/>
</dbReference>
<evidence type="ECO:0000259" key="9">
    <source>
        <dbReference type="PROSITE" id="PS50102"/>
    </source>
</evidence>